<evidence type="ECO:0000313" key="3">
    <source>
        <dbReference type="Proteomes" id="UP000275078"/>
    </source>
</evidence>
<feature type="compositionally biased region" description="Acidic residues" evidence="1">
    <location>
        <begin position="153"/>
        <end position="203"/>
    </location>
</feature>
<accession>A0A3N4HQJ4</accession>
<evidence type="ECO:0000256" key="1">
    <source>
        <dbReference type="SAM" id="MobiDB-lite"/>
    </source>
</evidence>
<dbReference type="EMBL" id="ML119890">
    <property type="protein sequence ID" value="RPA71934.1"/>
    <property type="molecule type" value="Genomic_DNA"/>
</dbReference>
<dbReference type="Proteomes" id="UP000275078">
    <property type="component" value="Unassembled WGS sequence"/>
</dbReference>
<feature type="compositionally biased region" description="Acidic residues" evidence="1">
    <location>
        <begin position="125"/>
        <end position="142"/>
    </location>
</feature>
<proteinExistence type="predicted"/>
<name>A0A3N4HQJ4_ASCIM</name>
<protein>
    <submittedName>
        <fullName evidence="2">Uncharacterized protein</fullName>
    </submittedName>
</protein>
<evidence type="ECO:0000313" key="2">
    <source>
        <dbReference type="EMBL" id="RPA71934.1"/>
    </source>
</evidence>
<reference evidence="2 3" key="1">
    <citation type="journal article" date="2018" name="Nat. Ecol. Evol.">
        <title>Pezizomycetes genomes reveal the molecular basis of ectomycorrhizal truffle lifestyle.</title>
        <authorList>
            <person name="Murat C."/>
            <person name="Payen T."/>
            <person name="Noel B."/>
            <person name="Kuo A."/>
            <person name="Morin E."/>
            <person name="Chen J."/>
            <person name="Kohler A."/>
            <person name="Krizsan K."/>
            <person name="Balestrini R."/>
            <person name="Da Silva C."/>
            <person name="Montanini B."/>
            <person name="Hainaut M."/>
            <person name="Levati E."/>
            <person name="Barry K.W."/>
            <person name="Belfiori B."/>
            <person name="Cichocki N."/>
            <person name="Clum A."/>
            <person name="Dockter R.B."/>
            <person name="Fauchery L."/>
            <person name="Guy J."/>
            <person name="Iotti M."/>
            <person name="Le Tacon F."/>
            <person name="Lindquist E.A."/>
            <person name="Lipzen A."/>
            <person name="Malagnac F."/>
            <person name="Mello A."/>
            <person name="Molinier V."/>
            <person name="Miyauchi S."/>
            <person name="Poulain J."/>
            <person name="Riccioni C."/>
            <person name="Rubini A."/>
            <person name="Sitrit Y."/>
            <person name="Splivallo R."/>
            <person name="Traeger S."/>
            <person name="Wang M."/>
            <person name="Zifcakova L."/>
            <person name="Wipf D."/>
            <person name="Zambonelli A."/>
            <person name="Paolocci F."/>
            <person name="Nowrousian M."/>
            <person name="Ottonello S."/>
            <person name="Baldrian P."/>
            <person name="Spatafora J.W."/>
            <person name="Henrissat B."/>
            <person name="Nagy L.G."/>
            <person name="Aury J.M."/>
            <person name="Wincker P."/>
            <person name="Grigoriev I.V."/>
            <person name="Bonfante P."/>
            <person name="Martin F.M."/>
        </authorList>
    </citation>
    <scope>NUCLEOTIDE SEQUENCE [LARGE SCALE GENOMIC DNA]</scope>
    <source>
        <strain evidence="2 3">RN42</strain>
    </source>
</reference>
<keyword evidence="3" id="KW-1185">Reference proteome</keyword>
<gene>
    <name evidence="2" type="ORF">BJ508DRAFT_315168</name>
</gene>
<dbReference type="AlphaFoldDB" id="A0A3N4HQJ4"/>
<organism evidence="2 3">
    <name type="scientific">Ascobolus immersus RN42</name>
    <dbReference type="NCBI Taxonomy" id="1160509"/>
    <lineage>
        <taxon>Eukaryota</taxon>
        <taxon>Fungi</taxon>
        <taxon>Dikarya</taxon>
        <taxon>Ascomycota</taxon>
        <taxon>Pezizomycotina</taxon>
        <taxon>Pezizomycetes</taxon>
        <taxon>Pezizales</taxon>
        <taxon>Ascobolaceae</taxon>
        <taxon>Ascobolus</taxon>
    </lineage>
</organism>
<sequence length="481" mass="55102">MPKFLKNQLVVATVFDDRFEDGEFVMLCRVRKAFRDKMEGRYLLQTKETNIRDVIFEAELEDGEGDDWECETDDEFKLGDCGDKMVQSLLEAAEMKIGTVPSTQGPDRAIESEEADAEHSQNGTEEAEDPDASYDDGDEDADSNSGHSRQGDNDGEAAEDEEDEEEDQGEDEEVEDQGKDEEDEEEDEVEEDEAEEEEEEAEGDGGHQVEEDIDDASVRREHEEPSSPEWYILVEGDDVIEEFVSGIEYAIKWKFPSLERLDRMRGIMDPETGFAASYRETIFYHNFRVKYEVGIKTSRFRIPPSDDEDEVSLASQKARARERKLRHYAKTPYGYYDHCKQEILRCISDPRYSATFPAYFNAAYVRRNESKFARFSVFCLEVIVPMIINAWTYNDLCRGGVEFGENPAREVESIVYSRRAKLFCGLLSNPADFNRRLTKAGLAALVRRPEDVEWLRKMEDVEEGRVAGGKADGNPRAARYK</sequence>
<feature type="region of interest" description="Disordered" evidence="1">
    <location>
        <begin position="97"/>
        <end position="210"/>
    </location>
</feature>